<protein>
    <submittedName>
        <fullName evidence="5">Pre-mRNA-splicing factor ISY1</fullName>
    </submittedName>
</protein>
<dbReference type="InterPro" id="IPR037200">
    <property type="entry name" value="Isy1_sf"/>
</dbReference>
<dbReference type="GeneID" id="40323181"/>
<accession>A0A422MUX9</accession>
<evidence type="ECO:0000256" key="3">
    <source>
        <dbReference type="ARBA" id="ARBA00023242"/>
    </source>
</evidence>
<comment type="caution">
    <text evidence="5">The sequence shown here is derived from an EMBL/GenBank/DDBJ whole genome shotgun (WGS) entry which is preliminary data.</text>
</comment>
<keyword evidence="3" id="KW-0539">Nucleus</keyword>
<dbReference type="SUPFAM" id="SSF140102">
    <property type="entry name" value="ISY1 domain-like"/>
    <property type="match status" value="1"/>
</dbReference>
<dbReference type="Proteomes" id="UP000284403">
    <property type="component" value="Unassembled WGS sequence"/>
</dbReference>
<evidence type="ECO:0000313" key="6">
    <source>
        <dbReference type="Proteomes" id="UP000284403"/>
    </source>
</evidence>
<dbReference type="GO" id="GO:0000350">
    <property type="term" value="P:generation of catalytic spliceosome for second transesterification step"/>
    <property type="evidence" value="ECO:0007669"/>
    <property type="project" value="InterPro"/>
</dbReference>
<keyword evidence="6" id="KW-1185">Reference proteome</keyword>
<dbReference type="AlphaFoldDB" id="A0A422MUX9"/>
<comment type="subcellular location">
    <subcellularLocation>
        <location evidence="1">Nucleus</location>
    </subcellularLocation>
</comment>
<dbReference type="OrthoDB" id="1739576at2759"/>
<dbReference type="GO" id="GO:0005634">
    <property type="term" value="C:nucleus"/>
    <property type="evidence" value="ECO:0007669"/>
    <property type="project" value="UniProtKB-SubCell"/>
</dbReference>
<dbReference type="InterPro" id="IPR029012">
    <property type="entry name" value="Helix_hairpin_bin_sf"/>
</dbReference>
<evidence type="ECO:0000256" key="4">
    <source>
        <dbReference type="SAM" id="MobiDB-lite"/>
    </source>
</evidence>
<comment type="similarity">
    <text evidence="2">Belongs to the ISY1 family.</text>
</comment>
<reference evidence="5 6" key="1">
    <citation type="journal article" date="2018" name="BMC Genomics">
        <title>Genomic comparison of Trypanosoma conorhini and Trypanosoma rangeli to Trypanosoma cruzi strains of high and low virulence.</title>
        <authorList>
            <person name="Bradwell K.R."/>
            <person name="Koparde V.N."/>
            <person name="Matveyev A.V."/>
            <person name="Serrano M.G."/>
            <person name="Alves J.M."/>
            <person name="Parikh H."/>
            <person name="Huang B."/>
            <person name="Lee V."/>
            <person name="Espinosa-Alvarez O."/>
            <person name="Ortiz P.A."/>
            <person name="Costa-Martins A.G."/>
            <person name="Teixeira M.M."/>
            <person name="Buck G.A."/>
        </authorList>
    </citation>
    <scope>NUCLEOTIDE SEQUENCE [LARGE SCALE GENOMIC DNA]</scope>
    <source>
        <strain evidence="5 6">025E</strain>
    </source>
</reference>
<evidence type="ECO:0000256" key="2">
    <source>
        <dbReference type="ARBA" id="ARBA00007002"/>
    </source>
</evidence>
<dbReference type="EMBL" id="MKKU01001189">
    <property type="protein sequence ID" value="RNE96996.1"/>
    <property type="molecule type" value="Genomic_DNA"/>
</dbReference>
<dbReference type="PANTHER" id="PTHR13021">
    <property type="entry name" value="PRE-MRNA-SPLICING FACTOR ISY1"/>
    <property type="match status" value="1"/>
</dbReference>
<evidence type="ECO:0000313" key="5">
    <source>
        <dbReference type="EMBL" id="RNE96996.1"/>
    </source>
</evidence>
<dbReference type="RefSeq" id="XP_029223492.1">
    <property type="nucleotide sequence ID" value="XM_029376383.1"/>
</dbReference>
<name>A0A422MUX9_9TRYP</name>
<sequence length="259" mass="29832">MQDYLREIEGTLARKNERKSTLLYKLVKDNAEQERLLRLGVRSLPTNPLDATDVKVVKYVLFKLKRDIADKIARLRDPQLLSIETHGEVVIRAKNDEINHLIAKKNPWEGRLAALSGKSYKMVSSNKLYFGCAKELPEAQAEMRKSETENTDDVLNESESVSSDSQSSEDLSSYFNDVYFEQLAASDSEESLCRIERNKELSLRLEDEHNSEGVSLKRDREGNSVYVVDVNLPPEDEFRRRLLDAKREVLQKRLEALRK</sequence>
<dbReference type="Gene3D" id="1.10.287.660">
    <property type="entry name" value="Helix hairpin bin"/>
    <property type="match status" value="1"/>
</dbReference>
<dbReference type="Pfam" id="PF06246">
    <property type="entry name" value="Isy1"/>
    <property type="match status" value="1"/>
</dbReference>
<dbReference type="InterPro" id="IPR009360">
    <property type="entry name" value="Isy1"/>
</dbReference>
<evidence type="ECO:0000256" key="1">
    <source>
        <dbReference type="ARBA" id="ARBA00004123"/>
    </source>
</evidence>
<feature type="region of interest" description="Disordered" evidence="4">
    <location>
        <begin position="141"/>
        <end position="169"/>
    </location>
</feature>
<gene>
    <name evidence="5" type="ORF">Tco025E_09570</name>
</gene>
<feature type="compositionally biased region" description="Low complexity" evidence="4">
    <location>
        <begin position="157"/>
        <end position="169"/>
    </location>
</feature>
<proteinExistence type="inferred from homology"/>
<organism evidence="5 6">
    <name type="scientific">Trypanosoma conorhini</name>
    <dbReference type="NCBI Taxonomy" id="83891"/>
    <lineage>
        <taxon>Eukaryota</taxon>
        <taxon>Discoba</taxon>
        <taxon>Euglenozoa</taxon>
        <taxon>Kinetoplastea</taxon>
        <taxon>Metakinetoplastina</taxon>
        <taxon>Trypanosomatida</taxon>
        <taxon>Trypanosomatidae</taxon>
        <taxon>Trypanosoma</taxon>
    </lineage>
</organism>